<name>A0A0C2WGF8_AMAMK</name>
<evidence type="ECO:0000313" key="3">
    <source>
        <dbReference type="Proteomes" id="UP000054549"/>
    </source>
</evidence>
<feature type="transmembrane region" description="Helical" evidence="1">
    <location>
        <begin position="71"/>
        <end position="98"/>
    </location>
</feature>
<dbReference type="Proteomes" id="UP000054549">
    <property type="component" value="Unassembled WGS sequence"/>
</dbReference>
<dbReference type="EMBL" id="KN818554">
    <property type="protein sequence ID" value="KIL55188.1"/>
    <property type="molecule type" value="Genomic_DNA"/>
</dbReference>
<gene>
    <name evidence="2" type="ORF">M378DRAFT_182292</name>
</gene>
<dbReference type="InParanoid" id="A0A0C2WGF8"/>
<keyword evidence="1" id="KW-1133">Transmembrane helix</keyword>
<keyword evidence="1" id="KW-0812">Transmembrane</keyword>
<organism evidence="2 3">
    <name type="scientific">Amanita muscaria (strain Koide BX008)</name>
    <dbReference type="NCBI Taxonomy" id="946122"/>
    <lineage>
        <taxon>Eukaryota</taxon>
        <taxon>Fungi</taxon>
        <taxon>Dikarya</taxon>
        <taxon>Basidiomycota</taxon>
        <taxon>Agaricomycotina</taxon>
        <taxon>Agaricomycetes</taxon>
        <taxon>Agaricomycetidae</taxon>
        <taxon>Agaricales</taxon>
        <taxon>Pluteineae</taxon>
        <taxon>Amanitaceae</taxon>
        <taxon>Amanita</taxon>
    </lineage>
</organism>
<protein>
    <submittedName>
        <fullName evidence="2">Uncharacterized protein</fullName>
    </submittedName>
</protein>
<dbReference type="AlphaFoldDB" id="A0A0C2WGF8"/>
<reference evidence="2 3" key="1">
    <citation type="submission" date="2014-04" db="EMBL/GenBank/DDBJ databases">
        <title>Evolutionary Origins and Diversification of the Mycorrhizal Mutualists.</title>
        <authorList>
            <consortium name="DOE Joint Genome Institute"/>
            <consortium name="Mycorrhizal Genomics Consortium"/>
            <person name="Kohler A."/>
            <person name="Kuo A."/>
            <person name="Nagy L.G."/>
            <person name="Floudas D."/>
            <person name="Copeland A."/>
            <person name="Barry K.W."/>
            <person name="Cichocki N."/>
            <person name="Veneault-Fourrey C."/>
            <person name="LaButti K."/>
            <person name="Lindquist E.A."/>
            <person name="Lipzen A."/>
            <person name="Lundell T."/>
            <person name="Morin E."/>
            <person name="Murat C."/>
            <person name="Riley R."/>
            <person name="Ohm R."/>
            <person name="Sun H."/>
            <person name="Tunlid A."/>
            <person name="Henrissat B."/>
            <person name="Grigoriev I.V."/>
            <person name="Hibbett D.S."/>
            <person name="Martin F."/>
        </authorList>
    </citation>
    <scope>NUCLEOTIDE SEQUENCE [LARGE SCALE GENOMIC DNA]</scope>
    <source>
        <strain evidence="2 3">Koide BX008</strain>
    </source>
</reference>
<proteinExistence type="predicted"/>
<evidence type="ECO:0000313" key="2">
    <source>
        <dbReference type="EMBL" id="KIL55188.1"/>
    </source>
</evidence>
<keyword evidence="3" id="KW-1185">Reference proteome</keyword>
<dbReference type="HOGENOM" id="CLU_1219422_0_0_1"/>
<accession>A0A0C2WGF8</accession>
<evidence type="ECO:0000256" key="1">
    <source>
        <dbReference type="SAM" id="Phobius"/>
    </source>
</evidence>
<sequence>MAARTGKISPFNSRDPVLAHQQFPSTRPALFVTHTQITSRVCSGFPLLLHAVSATLAELFLSPFLTPAQRFSVSVVIALVYYVRMFIPLLSVMSAVIFSFMVDTTYDGPHVSWHVPYGSQSIASEQGIIFLPKIMGISLLSEKAHIVNMNIYFYVHLYIDHCEYGGSRSPAIKYATIEPYLRNHVQSLGPHMTFHFVDCIRLSDQGQYFENCYTFSYNMCLLLLHEE</sequence>
<keyword evidence="1" id="KW-0472">Membrane</keyword>